<dbReference type="Proteomes" id="UP000257136">
    <property type="component" value="Unassembled WGS sequence"/>
</dbReference>
<evidence type="ECO:0000313" key="1">
    <source>
        <dbReference type="EMBL" id="REG91182.1"/>
    </source>
</evidence>
<dbReference type="EMBL" id="QUNI01000017">
    <property type="protein sequence ID" value="REG91182.1"/>
    <property type="molecule type" value="Genomic_DNA"/>
</dbReference>
<dbReference type="RefSeq" id="WP_115815047.1">
    <property type="nucleotide sequence ID" value="NZ_QUNI01000017.1"/>
</dbReference>
<comment type="caution">
    <text evidence="1">The sequence shown here is derived from an EMBL/GenBank/DDBJ whole genome shotgun (WGS) entry which is preliminary data.</text>
</comment>
<dbReference type="Pfam" id="PF14092">
    <property type="entry name" value="DUF4270"/>
    <property type="match status" value="1"/>
</dbReference>
<gene>
    <name evidence="1" type="ORF">C8P67_11778</name>
</gene>
<organism evidence="1 2">
    <name type="scientific">Flavobacterium aquicola</name>
    <dbReference type="NCBI Taxonomy" id="1682742"/>
    <lineage>
        <taxon>Bacteria</taxon>
        <taxon>Pseudomonadati</taxon>
        <taxon>Bacteroidota</taxon>
        <taxon>Flavobacteriia</taxon>
        <taxon>Flavobacteriales</taxon>
        <taxon>Flavobacteriaceae</taxon>
        <taxon>Flavobacterium</taxon>
    </lineage>
</organism>
<dbReference type="AlphaFoldDB" id="A0A3E0DYP6"/>
<dbReference type="InterPro" id="IPR025366">
    <property type="entry name" value="DUF4270"/>
</dbReference>
<sequence length="535" mass="59654">MLKNSFFKIISFLFFIVLFNSCDKEFSVVGSDLIVGGNFDIVKDSSSTVQSAWKKTGGIASNNLAVNALGILDNTVFGQTTANFATQVQLESTSVNPVINPDLGQDIVSVTLYIPYFTKPSVSTDKEGRPVYTLDSIYGNKASKIKLKIYENEFLLGNLNTEPGAPLSDINYPQLYYTNQNTFFSEKKGDLLYQNNDFVFSEKEYADSVPATTTSAATTTYTAPGMRLTLDKVFFQKLLFDKTSNGYSLASNSQFEQYFKGLYFSVEKNDVEGVLAVMNFKKGTIVVKYKEKALATDPTLTVEKSITLNLTGNTVNLLNNEPSTEPDSYSSPKADRLYVRGGEGSVATIDLFNPAVDKVTYNSNTQKIELGKSNDIPDELDYIKEKGWLVNDASLTFYVDQTLMKKVTTEPSKMFLYDIKNRKILAAAVLEKDAADRGLKYRFSITDYVRGLIKDDNVNFKLGVSIAQVISNVTFKKIKEAPAYATWTNLKTEEQNAYFFPESSVMSPLGTIFHGSTSTDENKRLKLEIYYTKTN</sequence>
<dbReference type="OrthoDB" id="1466062at2"/>
<keyword evidence="2" id="KW-1185">Reference proteome</keyword>
<proteinExistence type="predicted"/>
<protein>
    <submittedName>
        <fullName evidence="1">Uncharacterized protein DUF4270</fullName>
    </submittedName>
</protein>
<accession>A0A3E0DYP6</accession>
<evidence type="ECO:0000313" key="2">
    <source>
        <dbReference type="Proteomes" id="UP000257136"/>
    </source>
</evidence>
<reference evidence="1 2" key="1">
    <citation type="submission" date="2018-08" db="EMBL/GenBank/DDBJ databases">
        <title>Genomic Encyclopedia of Archaeal and Bacterial Type Strains, Phase II (KMG-II): from individual species to whole genera.</title>
        <authorList>
            <person name="Goeker M."/>
        </authorList>
    </citation>
    <scope>NUCLEOTIDE SEQUENCE [LARGE SCALE GENOMIC DNA]</scope>
    <source>
        <strain evidence="1 2">DSM 100880</strain>
    </source>
</reference>
<name>A0A3E0DYP6_9FLAO</name>